<dbReference type="HOGENOM" id="CLU_033863_2_2_6"/>
<evidence type="ECO:0000313" key="11">
    <source>
        <dbReference type="Proteomes" id="UP000019025"/>
    </source>
</evidence>
<evidence type="ECO:0000256" key="4">
    <source>
        <dbReference type="ARBA" id="ARBA00022692"/>
    </source>
</evidence>
<keyword evidence="4 7" id="KW-0812">Transmembrane</keyword>
<keyword evidence="5 7" id="KW-1133">Transmembrane helix</keyword>
<dbReference type="Gene3D" id="1.10.3730.20">
    <property type="match status" value="1"/>
</dbReference>
<dbReference type="EMBL" id="CP006568">
    <property type="protein sequence ID" value="AHF73109.1"/>
    <property type="molecule type" value="Genomic_DNA"/>
</dbReference>
<evidence type="ECO:0000256" key="6">
    <source>
        <dbReference type="ARBA" id="ARBA00023136"/>
    </source>
</evidence>
<evidence type="ECO:0000259" key="8">
    <source>
        <dbReference type="Pfam" id="PF00892"/>
    </source>
</evidence>
<evidence type="ECO:0000256" key="2">
    <source>
        <dbReference type="ARBA" id="ARBA00007362"/>
    </source>
</evidence>
<dbReference type="InterPro" id="IPR037185">
    <property type="entry name" value="EmrE-like"/>
</dbReference>
<dbReference type="Pfam" id="PF00892">
    <property type="entry name" value="EamA"/>
    <property type="match status" value="2"/>
</dbReference>
<keyword evidence="11" id="KW-1185">Reference proteome</keyword>
<feature type="transmembrane region" description="Helical" evidence="7">
    <location>
        <begin position="226"/>
        <end position="247"/>
    </location>
</feature>
<evidence type="ECO:0000256" key="1">
    <source>
        <dbReference type="ARBA" id="ARBA00004651"/>
    </source>
</evidence>
<dbReference type="PATRIC" id="fig|2342.5.peg.520"/>
<dbReference type="GO" id="GO:0016020">
    <property type="term" value="C:membrane"/>
    <property type="evidence" value="ECO:0007669"/>
    <property type="project" value="UniProtKB-SubCell"/>
</dbReference>
<comment type="subcellular location">
    <subcellularLocation>
        <location evidence="1">Cell membrane</location>
        <topology evidence="1">Multi-pass membrane protein</topology>
    </subcellularLocation>
</comment>
<evidence type="ECO:0000313" key="9">
    <source>
        <dbReference type="EMBL" id="AFW03715.1"/>
    </source>
</evidence>
<keyword evidence="6 7" id="KW-0472">Membrane</keyword>
<evidence type="ECO:0000313" key="10">
    <source>
        <dbReference type="EMBL" id="AHF73109.1"/>
    </source>
</evidence>
<feature type="transmembrane region" description="Helical" evidence="7">
    <location>
        <begin position="28"/>
        <end position="47"/>
    </location>
</feature>
<dbReference type="RefSeq" id="WP_025244202.1">
    <property type="nucleotide sequence ID" value="NZ_CP006568.1"/>
</dbReference>
<sequence>MPILLALLAPILWGSTYATVRLFLQEQSPVWVAVWRALPAGILLLMIHPTKPPLPAKKMLALSFCNIAAFFLLLLIAAYRLPGSIAGTLNATMPLQVMLLRWLQEGKRPSWWMALLSLAEIAGVALLLNPSSSPDPVGVAAALAATLLIAQSTLWMSRWQYRDALALTAWQLLLGGMMLLPVALALAGPSALPRPHAWPGLIWLVLANSALAYWCWVWALNRFGPAVMSIVSLLNPLSAVLLGVMLLPERLSWPQWLGIALILFAVLLMKIPTALRRPVRAKAARGVPPAAVADRPEGSPEQR</sequence>
<feature type="domain" description="EamA" evidence="8">
    <location>
        <begin position="3"/>
        <end position="128"/>
    </location>
</feature>
<keyword evidence="3" id="KW-1003">Cell membrane</keyword>
<feature type="transmembrane region" description="Helical" evidence="7">
    <location>
        <begin position="200"/>
        <end position="219"/>
    </location>
</feature>
<reference evidence="10 11" key="2">
    <citation type="journal article" date="2014" name="Genome Biol. Evol.">
        <title>Genome degeneration and adaptation in a nascent stage of symbiosis.</title>
        <authorList>
            <person name="Oakeson K.F."/>
            <person name="Gil R."/>
            <person name="Clayton A.L."/>
            <person name="Dunn D.M."/>
            <person name="von Niederhausern A.C."/>
            <person name="Hamil C."/>
            <person name="Aoyagi A."/>
            <person name="Duval B."/>
            <person name="Baca A."/>
            <person name="Silva F.J."/>
            <person name="Vallier A."/>
            <person name="Jackson D.G."/>
            <person name="Latorre A."/>
            <person name="Weiss R.B."/>
            <person name="Heddi A."/>
            <person name="Moya A."/>
            <person name="Dale C."/>
        </authorList>
    </citation>
    <scope>NUCLEOTIDE SEQUENCE [LARGE SCALE GENOMIC DNA]</scope>
    <source>
        <strain evidence="11">none</strain>
        <strain evidence="10">SOPE</strain>
    </source>
</reference>
<protein>
    <submittedName>
        <fullName evidence="9">Permease of the drug/metabolite transporter (DMT) superfamily</fullName>
    </submittedName>
</protein>
<dbReference type="InterPro" id="IPR050638">
    <property type="entry name" value="AA-Vitamin_Transporters"/>
</dbReference>
<evidence type="ECO:0000256" key="7">
    <source>
        <dbReference type="SAM" id="Phobius"/>
    </source>
</evidence>
<dbReference type="Proteomes" id="UP000019025">
    <property type="component" value="Chromosome"/>
</dbReference>
<feature type="transmembrane region" description="Helical" evidence="7">
    <location>
        <begin position="59"/>
        <end position="79"/>
    </location>
</feature>
<reference evidence="9" key="1">
    <citation type="journal article" date="2012" name="PLoS Genet.">
        <title>A novel human-infection-derived bacterium provides insights into the evolutionary origins of mutualistic insect-bacterial symbioses.</title>
        <authorList>
            <person name="Clayton A.L."/>
            <person name="Oakeson K.F."/>
            <person name="Gutin M."/>
            <person name="Pontes A."/>
            <person name="Dunn D.M."/>
            <person name="von Niederhausern A.C."/>
            <person name="Weiss R.B."/>
            <person name="Fisher M."/>
            <person name="Dale C."/>
        </authorList>
    </citation>
    <scope>NUCLEOTIDE SEQUENCE</scope>
</reference>
<dbReference type="InterPro" id="IPR000620">
    <property type="entry name" value="EamA_dom"/>
</dbReference>
<feature type="domain" description="EamA" evidence="8">
    <location>
        <begin position="138"/>
        <end position="269"/>
    </location>
</feature>
<comment type="similarity">
    <text evidence="2">Belongs to the EamA transporter family.</text>
</comment>
<feature type="transmembrane region" description="Helical" evidence="7">
    <location>
        <begin position="137"/>
        <end position="157"/>
    </location>
</feature>
<dbReference type="PANTHER" id="PTHR32322">
    <property type="entry name" value="INNER MEMBRANE TRANSPORTER"/>
    <property type="match status" value="1"/>
</dbReference>
<dbReference type="EMBL" id="JX444570">
    <property type="protein sequence ID" value="AFW03715.1"/>
    <property type="molecule type" value="Genomic_DNA"/>
</dbReference>
<organism evidence="9">
    <name type="scientific">Candidatus Sodalis pierantonii str. SOPE</name>
    <dbReference type="NCBI Taxonomy" id="2342"/>
    <lineage>
        <taxon>Bacteria</taxon>
        <taxon>Pseudomonadati</taxon>
        <taxon>Pseudomonadota</taxon>
        <taxon>Gammaproteobacteria</taxon>
        <taxon>Enterobacterales</taxon>
        <taxon>Bruguierivoracaceae</taxon>
        <taxon>Sodalis</taxon>
    </lineage>
</organism>
<accession>K7TG29</accession>
<dbReference type="eggNOG" id="COG0697">
    <property type="taxonomic scope" value="Bacteria"/>
</dbReference>
<gene>
    <name evidence="10" type="ORF">SOPEG_0519</name>
</gene>
<feature type="transmembrane region" description="Helical" evidence="7">
    <location>
        <begin position="164"/>
        <end position="188"/>
    </location>
</feature>
<evidence type="ECO:0000256" key="3">
    <source>
        <dbReference type="ARBA" id="ARBA00022475"/>
    </source>
</evidence>
<name>K7TG29_9GAMM</name>
<proteinExistence type="inferred from homology"/>
<dbReference type="SUPFAM" id="SSF103481">
    <property type="entry name" value="Multidrug resistance efflux transporter EmrE"/>
    <property type="match status" value="2"/>
</dbReference>
<dbReference type="STRING" id="2342.SOPEG_0519"/>
<feature type="transmembrane region" description="Helical" evidence="7">
    <location>
        <begin position="253"/>
        <end position="275"/>
    </location>
</feature>
<dbReference type="KEGG" id="pes:SOPEG_0519"/>
<feature type="transmembrane region" description="Helical" evidence="7">
    <location>
        <begin position="110"/>
        <end position="131"/>
    </location>
</feature>
<evidence type="ECO:0000256" key="5">
    <source>
        <dbReference type="ARBA" id="ARBA00022989"/>
    </source>
</evidence>
<dbReference type="AlphaFoldDB" id="K7TG29"/>
<dbReference type="PANTHER" id="PTHR32322:SF2">
    <property type="entry name" value="EAMA DOMAIN-CONTAINING PROTEIN"/>
    <property type="match status" value="1"/>
</dbReference>